<evidence type="ECO:0000313" key="3">
    <source>
        <dbReference type="Proteomes" id="UP001652431"/>
    </source>
</evidence>
<evidence type="ECO:0000313" key="2">
    <source>
        <dbReference type="EMBL" id="MCU6687775.1"/>
    </source>
</evidence>
<accession>A0ABT2RQS2</accession>
<gene>
    <name evidence="2" type="ORF">OCV99_14800</name>
</gene>
<feature type="domain" description="Flavodoxin-like" evidence="1">
    <location>
        <begin position="26"/>
        <end position="168"/>
    </location>
</feature>
<name>A0ABT2RQS2_9FIRM</name>
<dbReference type="InterPro" id="IPR008254">
    <property type="entry name" value="Flavodoxin/NO_synth"/>
</dbReference>
<comment type="caution">
    <text evidence="2">The sequence shown here is derived from an EMBL/GenBank/DDBJ whole genome shotgun (WGS) entry which is preliminary data.</text>
</comment>
<dbReference type="Pfam" id="PF12682">
    <property type="entry name" value="Flavodoxin_4"/>
    <property type="match status" value="1"/>
</dbReference>
<dbReference type="RefSeq" id="WP_158371633.1">
    <property type="nucleotide sequence ID" value="NZ_JAOQJU010000026.1"/>
</dbReference>
<protein>
    <submittedName>
        <fullName evidence="2">Flavodoxin</fullName>
    </submittedName>
</protein>
<proteinExistence type="predicted"/>
<keyword evidence="3" id="KW-1185">Reference proteome</keyword>
<dbReference type="InterPro" id="IPR029039">
    <property type="entry name" value="Flavoprotein-like_sf"/>
</dbReference>
<dbReference type="Gene3D" id="3.40.50.360">
    <property type="match status" value="1"/>
</dbReference>
<dbReference type="EMBL" id="JAOQJU010000026">
    <property type="protein sequence ID" value="MCU6687775.1"/>
    <property type="molecule type" value="Genomic_DNA"/>
</dbReference>
<organism evidence="2 3">
    <name type="scientific">Dorea acetigenes</name>
    <dbReference type="NCBI Taxonomy" id="2981787"/>
    <lineage>
        <taxon>Bacteria</taxon>
        <taxon>Bacillati</taxon>
        <taxon>Bacillota</taxon>
        <taxon>Clostridia</taxon>
        <taxon>Lachnospirales</taxon>
        <taxon>Lachnospiraceae</taxon>
        <taxon>Dorea</taxon>
    </lineage>
</organism>
<sequence length="184" mass="21012">MAEIIVYFSRKDENYVSGTIKKLDIGNTEVAAGFLQKLTGAELFKLEPMQEYSKNYNECIAQAQADQRRDARPELKTYPENLTQYDTIYLGYPNYWGTMPMAMFTFLEHFDFTGKTIFPFCTHEGSGMGNSEADIKRLCPGAQIGKGLALKGGSVNYAQPEIKEWLEEIRRERNGNYRICKEVS</sequence>
<dbReference type="SUPFAM" id="SSF52218">
    <property type="entry name" value="Flavoproteins"/>
    <property type="match status" value="1"/>
</dbReference>
<dbReference type="PANTHER" id="PTHR39201:SF1">
    <property type="entry name" value="FLAVODOXIN-LIKE DOMAIN-CONTAINING PROTEIN"/>
    <property type="match status" value="1"/>
</dbReference>
<evidence type="ECO:0000259" key="1">
    <source>
        <dbReference type="Pfam" id="PF12682"/>
    </source>
</evidence>
<dbReference type="Proteomes" id="UP001652431">
    <property type="component" value="Unassembled WGS sequence"/>
</dbReference>
<dbReference type="PANTHER" id="PTHR39201">
    <property type="entry name" value="EXPORTED PROTEIN-RELATED"/>
    <property type="match status" value="1"/>
</dbReference>
<reference evidence="2 3" key="1">
    <citation type="journal article" date="2021" name="ISME Commun">
        <title>Automated analysis of genomic sequences facilitates high-throughput and comprehensive description of bacteria.</title>
        <authorList>
            <person name="Hitch T.C.A."/>
        </authorList>
    </citation>
    <scope>NUCLEOTIDE SEQUENCE [LARGE SCALE GENOMIC DNA]</scope>
    <source>
        <strain evidence="2 3">Sanger_03</strain>
    </source>
</reference>